<gene>
    <name evidence="1" type="ORF">CR513_44113</name>
</gene>
<evidence type="ECO:0000313" key="2">
    <source>
        <dbReference type="Proteomes" id="UP000257109"/>
    </source>
</evidence>
<accession>A0A371FCY1</accession>
<feature type="non-terminal residue" evidence="1">
    <location>
        <position position="1"/>
    </location>
</feature>
<feature type="non-terminal residue" evidence="1">
    <location>
        <position position="64"/>
    </location>
</feature>
<name>A0A371FCY1_MUCPR</name>
<sequence length="64" mass="7407">MTARTKIDVHVGTLSMEFGDNLMQFNIFEAMKHPTEDHSLFGIDLLDEIVEEYFQINSSNEDIE</sequence>
<dbReference type="OrthoDB" id="1744168at2759"/>
<proteinExistence type="predicted"/>
<evidence type="ECO:0000313" key="1">
    <source>
        <dbReference type="EMBL" id="RDX75953.1"/>
    </source>
</evidence>
<comment type="caution">
    <text evidence="1">The sequence shown here is derived from an EMBL/GenBank/DDBJ whole genome shotgun (WGS) entry which is preliminary data.</text>
</comment>
<protein>
    <submittedName>
        <fullName evidence="1">Uncharacterized protein</fullName>
    </submittedName>
</protein>
<dbReference type="Proteomes" id="UP000257109">
    <property type="component" value="Unassembled WGS sequence"/>
</dbReference>
<dbReference type="EMBL" id="QJKJ01009670">
    <property type="protein sequence ID" value="RDX75953.1"/>
    <property type="molecule type" value="Genomic_DNA"/>
</dbReference>
<organism evidence="1 2">
    <name type="scientific">Mucuna pruriens</name>
    <name type="common">Velvet bean</name>
    <name type="synonym">Dolichos pruriens</name>
    <dbReference type="NCBI Taxonomy" id="157652"/>
    <lineage>
        <taxon>Eukaryota</taxon>
        <taxon>Viridiplantae</taxon>
        <taxon>Streptophyta</taxon>
        <taxon>Embryophyta</taxon>
        <taxon>Tracheophyta</taxon>
        <taxon>Spermatophyta</taxon>
        <taxon>Magnoliopsida</taxon>
        <taxon>eudicotyledons</taxon>
        <taxon>Gunneridae</taxon>
        <taxon>Pentapetalae</taxon>
        <taxon>rosids</taxon>
        <taxon>fabids</taxon>
        <taxon>Fabales</taxon>
        <taxon>Fabaceae</taxon>
        <taxon>Papilionoideae</taxon>
        <taxon>50 kb inversion clade</taxon>
        <taxon>NPAAA clade</taxon>
        <taxon>indigoferoid/millettioid clade</taxon>
        <taxon>Phaseoleae</taxon>
        <taxon>Mucuna</taxon>
    </lineage>
</organism>
<reference evidence="1" key="1">
    <citation type="submission" date="2018-05" db="EMBL/GenBank/DDBJ databases">
        <title>Draft genome of Mucuna pruriens seed.</title>
        <authorList>
            <person name="Nnadi N.E."/>
            <person name="Vos R."/>
            <person name="Hasami M.H."/>
            <person name="Devisetty U.K."/>
            <person name="Aguiy J.C."/>
        </authorList>
    </citation>
    <scope>NUCLEOTIDE SEQUENCE [LARGE SCALE GENOMIC DNA]</scope>
    <source>
        <strain evidence="1">JCA_2017</strain>
    </source>
</reference>
<keyword evidence="2" id="KW-1185">Reference proteome</keyword>
<dbReference type="AlphaFoldDB" id="A0A371FCY1"/>